<accession>A0A081BAH6</accession>
<dbReference type="STRING" id="1333998.M2A_1543"/>
<dbReference type="PIRSF" id="PIRSF032064">
    <property type="entry name" value="UCP032064"/>
    <property type="match status" value="1"/>
</dbReference>
<dbReference type="Proteomes" id="UP000028702">
    <property type="component" value="Unassembled WGS sequence"/>
</dbReference>
<dbReference type="InterPro" id="IPR010593">
    <property type="entry name" value="DUF1159"/>
</dbReference>
<dbReference type="InterPro" id="IPR007922">
    <property type="entry name" value="DciA-like"/>
</dbReference>
<sequence>MIQTLPRRRKKGPPPMSARLSMATREVLKRQGFADMHILRHWPEIVGRSLAELSAPEKLTFPRGRAPSDGRKRARPEGAILTVRIDGAAALEFQHLEPQIIQRINNYYGYGAVQRLKLVQGPLPMAPRKRRKSFRGLTPEEEQGLNAEVKAVENQQLRESLLNLGRLVMGTIKPRA</sequence>
<protein>
    <submittedName>
        <fullName evidence="1">Conserved protein</fullName>
    </submittedName>
</protein>
<dbReference type="RefSeq" id="WP_147446247.1">
    <property type="nucleotide sequence ID" value="NZ_BBIO01000006.1"/>
</dbReference>
<gene>
    <name evidence="1" type="ORF">M2A_1543</name>
</gene>
<keyword evidence="2" id="KW-1185">Reference proteome</keyword>
<name>A0A081BAH6_9HYPH</name>
<reference evidence="1 2" key="1">
    <citation type="submission" date="2014-07" db="EMBL/GenBank/DDBJ databases">
        <title>Tepidicaulis marinum gen. nov., sp. nov., a novel marine bacterium denitrifying nitrate to nitrous oxide strictly under microaerobic conditions.</title>
        <authorList>
            <person name="Takeuchi M."/>
            <person name="Yamagishi T."/>
            <person name="Kamagata Y."/>
            <person name="Oshima K."/>
            <person name="Hattori M."/>
            <person name="Katayama T."/>
            <person name="Hanada S."/>
            <person name="Tamaki H."/>
            <person name="Marumo K."/>
            <person name="Maeda H."/>
            <person name="Nedachi M."/>
            <person name="Iwasaki W."/>
            <person name="Suwa Y."/>
            <person name="Sakata S."/>
        </authorList>
    </citation>
    <scope>NUCLEOTIDE SEQUENCE [LARGE SCALE GENOMIC DNA]</scope>
    <source>
        <strain evidence="1 2">MA2</strain>
    </source>
</reference>
<proteinExistence type="predicted"/>
<evidence type="ECO:0000313" key="2">
    <source>
        <dbReference type="Proteomes" id="UP000028702"/>
    </source>
</evidence>
<dbReference type="Pfam" id="PF05258">
    <property type="entry name" value="DciA"/>
    <property type="match status" value="1"/>
</dbReference>
<organism evidence="1 2">
    <name type="scientific">Tepidicaulis marinus</name>
    <dbReference type="NCBI Taxonomy" id="1333998"/>
    <lineage>
        <taxon>Bacteria</taxon>
        <taxon>Pseudomonadati</taxon>
        <taxon>Pseudomonadota</taxon>
        <taxon>Alphaproteobacteria</taxon>
        <taxon>Hyphomicrobiales</taxon>
        <taxon>Parvibaculaceae</taxon>
        <taxon>Tepidicaulis</taxon>
    </lineage>
</organism>
<comment type="caution">
    <text evidence="1">The sequence shown here is derived from an EMBL/GenBank/DDBJ whole genome shotgun (WGS) entry which is preliminary data.</text>
</comment>
<dbReference type="EMBL" id="BBIO01000006">
    <property type="protein sequence ID" value="GAK45044.1"/>
    <property type="molecule type" value="Genomic_DNA"/>
</dbReference>
<dbReference type="AlphaFoldDB" id="A0A081BAH6"/>
<evidence type="ECO:0000313" key="1">
    <source>
        <dbReference type="EMBL" id="GAK45044.1"/>
    </source>
</evidence>
<dbReference type="eggNOG" id="COG5389">
    <property type="taxonomic scope" value="Bacteria"/>
</dbReference>